<accession>I2B616</accession>
<dbReference type="GO" id="GO:0019645">
    <property type="term" value="P:anaerobic electron transport chain"/>
    <property type="evidence" value="ECO:0007669"/>
    <property type="project" value="InterPro"/>
</dbReference>
<dbReference type="GO" id="GO:0009389">
    <property type="term" value="F:dimethyl sulfoxide reductase activity"/>
    <property type="evidence" value="ECO:0007669"/>
    <property type="project" value="TreeGrafter"/>
</dbReference>
<evidence type="ECO:0000313" key="3">
    <source>
        <dbReference type="Proteomes" id="UP000001955"/>
    </source>
</evidence>
<protein>
    <submittedName>
        <fullName evidence="2">Putative dimethyl sulfoxide reductase chain C protein</fullName>
    </submittedName>
</protein>
<reference evidence="2 3" key="1">
    <citation type="journal article" date="2012" name="J. Bacteriol.">
        <title>Complete genome sequence of the B12-producing Shimwellia blattae strain DSM 4481, isolated from a cockroach.</title>
        <authorList>
            <person name="Brzuszkiewicz E."/>
            <person name="Waschkowitz T."/>
            <person name="Wiezer A."/>
            <person name="Daniel R."/>
        </authorList>
    </citation>
    <scope>NUCLEOTIDE SEQUENCE [LARGE SCALE GENOMIC DNA]</scope>
    <source>
        <strain evidence="3">ATCC 29907 / DSM 4481 / JCM 1650 / NBRC 105725 / CDC 9005-74</strain>
    </source>
</reference>
<feature type="transmembrane region" description="Helical" evidence="1">
    <location>
        <begin position="40"/>
        <end position="62"/>
    </location>
</feature>
<dbReference type="eggNOG" id="COG3302">
    <property type="taxonomic scope" value="Bacteria"/>
</dbReference>
<keyword evidence="1" id="KW-0812">Transmembrane</keyword>
<evidence type="ECO:0000256" key="1">
    <source>
        <dbReference type="SAM" id="Phobius"/>
    </source>
</evidence>
<feature type="transmembrane region" description="Helical" evidence="1">
    <location>
        <begin position="82"/>
        <end position="102"/>
    </location>
</feature>
<dbReference type="GO" id="GO:0009390">
    <property type="term" value="C:dimethyl sulfoxide reductase complex"/>
    <property type="evidence" value="ECO:0007669"/>
    <property type="project" value="TreeGrafter"/>
</dbReference>
<dbReference type="RefSeq" id="WP_002442426.1">
    <property type="nucleotide sequence ID" value="NC_017910.1"/>
</dbReference>
<keyword evidence="1" id="KW-0472">Membrane</keyword>
<feature type="transmembrane region" description="Helical" evidence="1">
    <location>
        <begin position="212"/>
        <end position="234"/>
    </location>
</feature>
<dbReference type="Proteomes" id="UP000001955">
    <property type="component" value="Chromosome"/>
</dbReference>
<feature type="transmembrane region" description="Helical" evidence="1">
    <location>
        <begin position="181"/>
        <end position="200"/>
    </location>
</feature>
<dbReference type="OrthoDB" id="4394845at2"/>
<evidence type="ECO:0000313" key="2">
    <source>
        <dbReference type="EMBL" id="AFJ45970.1"/>
    </source>
</evidence>
<gene>
    <name evidence="2" type="primary">dmsC</name>
    <name evidence="2" type="ordered locus">EBL_c08500</name>
</gene>
<keyword evidence="3" id="KW-1185">Reference proteome</keyword>
<keyword evidence="1" id="KW-1133">Transmembrane helix</keyword>
<dbReference type="STRING" id="630626.EBL_c08500"/>
<sequence length="274" mass="30283">MHELPLVFFTVLTQMVAGSFILLTILTLTSPALSDGSYQAMNKLLLCLWGILCIAGMASIAHVGQPLRITNALIGITHFSPMSIEIISVGGFGALGALMIATQWKTGKVILPIMLVVCGVALWVLWAIAHVYQLSGVALWNTSWTTINFIFSGFLSGSALIGVLLRYFYINFLSQNKIIYFIWYSLALLMLGLSAGYFLHINDQLSVLGIVLPPWLMVLQIIRVLLIGSALLFFIGSRWEKRIQKVSIFSLVAVIVAELLGRIFFYELLLLAQL</sequence>
<feature type="transmembrane region" description="Helical" evidence="1">
    <location>
        <begin position="149"/>
        <end position="169"/>
    </location>
</feature>
<feature type="transmembrane region" description="Helical" evidence="1">
    <location>
        <begin position="6"/>
        <end position="28"/>
    </location>
</feature>
<dbReference type="GO" id="GO:0005886">
    <property type="term" value="C:plasma membrane"/>
    <property type="evidence" value="ECO:0007669"/>
    <property type="project" value="TreeGrafter"/>
</dbReference>
<accession>K6W2K2</accession>
<dbReference type="PANTHER" id="PTHR38095:SF3">
    <property type="entry name" value="ANAEROBIC DIMETHYL SULFOXIDE REDUCTASE, SUBUNIT C"/>
    <property type="match status" value="1"/>
</dbReference>
<feature type="transmembrane region" description="Helical" evidence="1">
    <location>
        <begin position="109"/>
        <end position="129"/>
    </location>
</feature>
<dbReference type="AlphaFoldDB" id="I2B616"/>
<dbReference type="HOGENOM" id="CLU_997134_0_0_6"/>
<proteinExistence type="predicted"/>
<dbReference type="KEGG" id="ebt:EBL_c08500"/>
<dbReference type="EMBL" id="CP001560">
    <property type="protein sequence ID" value="AFJ45970.1"/>
    <property type="molecule type" value="Genomic_DNA"/>
</dbReference>
<dbReference type="PANTHER" id="PTHR38095">
    <property type="entry name" value="ANAEROBIC DIMETHYL SULFOXIDE REDUCTASE CHAIN YNFH"/>
    <property type="match status" value="1"/>
</dbReference>
<organism evidence="2 3">
    <name type="scientific">Shimwellia blattae (strain ATCC 29907 / DSM 4481 / JCM 1650 / NBRC 105725 / CDC 9005-74)</name>
    <name type="common">Escherichia blattae</name>
    <dbReference type="NCBI Taxonomy" id="630626"/>
    <lineage>
        <taxon>Bacteria</taxon>
        <taxon>Pseudomonadati</taxon>
        <taxon>Pseudomonadota</taxon>
        <taxon>Gammaproteobacteria</taxon>
        <taxon>Enterobacterales</taxon>
        <taxon>Enterobacteriaceae</taxon>
        <taxon>Shimwellia</taxon>
    </lineage>
</organism>
<dbReference type="InterPro" id="IPR007059">
    <property type="entry name" value="DmsC"/>
</dbReference>
<dbReference type="Pfam" id="PF04976">
    <property type="entry name" value="DmsC"/>
    <property type="match status" value="1"/>
</dbReference>
<feature type="transmembrane region" description="Helical" evidence="1">
    <location>
        <begin position="246"/>
        <end position="265"/>
    </location>
</feature>
<name>I2B616_SHIBC</name>